<dbReference type="Proteomes" id="UP001139887">
    <property type="component" value="Unassembled WGS sequence"/>
</dbReference>
<evidence type="ECO:0000313" key="1">
    <source>
        <dbReference type="EMBL" id="KAJ2846370.1"/>
    </source>
</evidence>
<evidence type="ECO:0000313" key="2">
    <source>
        <dbReference type="Proteomes" id="UP001139887"/>
    </source>
</evidence>
<proteinExistence type="predicted"/>
<organism evidence="1 2">
    <name type="scientific">Coemansia brasiliensis</name>
    <dbReference type="NCBI Taxonomy" id="2650707"/>
    <lineage>
        <taxon>Eukaryota</taxon>
        <taxon>Fungi</taxon>
        <taxon>Fungi incertae sedis</taxon>
        <taxon>Zoopagomycota</taxon>
        <taxon>Kickxellomycotina</taxon>
        <taxon>Kickxellomycetes</taxon>
        <taxon>Kickxellales</taxon>
        <taxon>Kickxellaceae</taxon>
        <taxon>Coemansia</taxon>
    </lineage>
</organism>
<protein>
    <submittedName>
        <fullName evidence="1">Uncharacterized protein</fullName>
    </submittedName>
</protein>
<dbReference type="AlphaFoldDB" id="A0A9W8I4U4"/>
<keyword evidence="2" id="KW-1185">Reference proteome</keyword>
<accession>A0A9W8I4U4</accession>
<sequence>MITRYEFQSSRYKEMTEHVDMALEIMHRIQFLGHSYPWHNVAAEDKESFGFQYLIAIYWKCFWWKLISLLLVEQCDSFAPSLDNLPGYSSKTYDLYTMDKPYSVDLMEMIPPGSWLNAKESPKPSIRFCGPSDPEFMNMRPPNSPCFGRESLTGAYLQQLLVVYAKFFALKCQARAGKIGLCRLLKGLWAFRERMDVWRNSLPPTMVLDHKLVADYLETIKPESSATSREIDLKASHLKDVIMLLLAYHTFLVRANRFVMKMMLGEPLNVPPPDVSTLAFALRDLYDSKTSPPVVTESIGYMNMYFHGCRIQAIKSANALCSIAQAAYLCKFNFYTLGSQIVFTMLEILVVYVSFLGNYDENIAWRSKSRLSNVFNILRMLRHWAPALHVFVAGIKALSDPRFYLEEPRNFNIIKREVMDPTMLDMSDSPIDSAAASDTEENGSVLPKRRRVVRMPQALESPSDARTNIMTSIAPHRSTVPGVRRDETLSYRAADPIPEFPNPFPPNHIISLVIKDLGLSLAEFLAPAYPILLLKLIPSRDLLSGDKP</sequence>
<dbReference type="OrthoDB" id="10261408at2759"/>
<gene>
    <name evidence="1" type="ORF">IWW36_004386</name>
</gene>
<reference evidence="1" key="1">
    <citation type="submission" date="2022-07" db="EMBL/GenBank/DDBJ databases">
        <title>Phylogenomic reconstructions and comparative analyses of Kickxellomycotina fungi.</title>
        <authorList>
            <person name="Reynolds N.K."/>
            <person name="Stajich J.E."/>
            <person name="Barry K."/>
            <person name="Grigoriev I.V."/>
            <person name="Crous P."/>
            <person name="Smith M.E."/>
        </authorList>
    </citation>
    <scope>NUCLEOTIDE SEQUENCE</scope>
    <source>
        <strain evidence="1">NRRL 1566</strain>
    </source>
</reference>
<dbReference type="EMBL" id="JANBUW010000556">
    <property type="protein sequence ID" value="KAJ2846370.1"/>
    <property type="molecule type" value="Genomic_DNA"/>
</dbReference>
<name>A0A9W8I4U4_9FUNG</name>
<comment type="caution">
    <text evidence="1">The sequence shown here is derived from an EMBL/GenBank/DDBJ whole genome shotgun (WGS) entry which is preliminary data.</text>
</comment>